<keyword evidence="2" id="KW-0732">Signal</keyword>
<evidence type="ECO:0000313" key="4">
    <source>
        <dbReference type="Proteomes" id="UP001155280"/>
    </source>
</evidence>
<evidence type="ECO:0000256" key="2">
    <source>
        <dbReference type="SAM" id="SignalP"/>
    </source>
</evidence>
<reference evidence="3" key="1">
    <citation type="submission" date="2022-07" db="EMBL/GenBank/DDBJ databases">
        <title>Gramela sediminis sp. nov., isolated from deep-sea sediment of the Indian Ocean.</title>
        <authorList>
            <person name="Shi H."/>
        </authorList>
    </citation>
    <scope>NUCLEOTIDE SEQUENCE</scope>
    <source>
        <strain evidence="3">GC03-9</strain>
    </source>
</reference>
<protein>
    <recommendedName>
        <fullName evidence="5">Secreted protein</fullName>
    </recommendedName>
</protein>
<feature type="region of interest" description="Disordered" evidence="1">
    <location>
        <begin position="22"/>
        <end position="121"/>
    </location>
</feature>
<dbReference type="EMBL" id="JANCNS010000001">
    <property type="protein sequence ID" value="MCP9199139.1"/>
    <property type="molecule type" value="Genomic_DNA"/>
</dbReference>
<gene>
    <name evidence="3" type="ORF">MKO06_04415</name>
</gene>
<sequence>MKKLNTISAIILILVSSLVLSCKDEPKSEEQQESAAQTTSSEDMKQNMAKSSDLKYNPAHGEEGHRCDLPVGAPLDQPKASQQQDMTISPVRLKSAMPKINPPHGEPGHDCSVPVGAELKG</sequence>
<dbReference type="RefSeq" id="WP_241549449.1">
    <property type="nucleotide sequence ID" value="NZ_JANCNS010000001.1"/>
</dbReference>
<keyword evidence="4" id="KW-1185">Reference proteome</keyword>
<organism evidence="3 4">
    <name type="scientific">Christiangramia oceanisediminis</name>
    <dbReference type="NCBI Taxonomy" id="2920386"/>
    <lineage>
        <taxon>Bacteria</taxon>
        <taxon>Pseudomonadati</taxon>
        <taxon>Bacteroidota</taxon>
        <taxon>Flavobacteriia</taxon>
        <taxon>Flavobacteriales</taxon>
        <taxon>Flavobacteriaceae</taxon>
        <taxon>Christiangramia</taxon>
    </lineage>
</organism>
<accession>A0A9X2KWC1</accession>
<proteinExistence type="predicted"/>
<name>A0A9X2KWC1_9FLAO</name>
<dbReference type="AlphaFoldDB" id="A0A9X2KWC1"/>
<feature type="chain" id="PRO_5040768385" description="Secreted protein" evidence="2">
    <location>
        <begin position="22"/>
        <end position="121"/>
    </location>
</feature>
<comment type="caution">
    <text evidence="3">The sequence shown here is derived from an EMBL/GenBank/DDBJ whole genome shotgun (WGS) entry which is preliminary data.</text>
</comment>
<dbReference type="PROSITE" id="PS51257">
    <property type="entry name" value="PROKAR_LIPOPROTEIN"/>
    <property type="match status" value="1"/>
</dbReference>
<feature type="signal peptide" evidence="2">
    <location>
        <begin position="1"/>
        <end position="21"/>
    </location>
</feature>
<evidence type="ECO:0000313" key="3">
    <source>
        <dbReference type="EMBL" id="MCP9199139.1"/>
    </source>
</evidence>
<evidence type="ECO:0000256" key="1">
    <source>
        <dbReference type="SAM" id="MobiDB-lite"/>
    </source>
</evidence>
<evidence type="ECO:0008006" key="5">
    <source>
        <dbReference type="Google" id="ProtNLM"/>
    </source>
</evidence>
<dbReference type="Proteomes" id="UP001155280">
    <property type="component" value="Unassembled WGS sequence"/>
</dbReference>